<keyword evidence="3" id="KW-1185">Reference proteome</keyword>
<evidence type="ECO:0000313" key="3">
    <source>
        <dbReference type="Proteomes" id="UP001365542"/>
    </source>
</evidence>
<feature type="compositionally biased region" description="Basic residues" evidence="1">
    <location>
        <begin position="175"/>
        <end position="187"/>
    </location>
</feature>
<comment type="caution">
    <text evidence="2">The sequence shown here is derived from an EMBL/GenBank/DDBJ whole genome shotgun (WGS) entry which is preliminary data.</text>
</comment>
<evidence type="ECO:0000313" key="2">
    <source>
        <dbReference type="EMBL" id="KAK6543403.1"/>
    </source>
</evidence>
<feature type="region of interest" description="Disordered" evidence="1">
    <location>
        <begin position="152"/>
        <end position="193"/>
    </location>
</feature>
<accession>A0AAV9XN53</accession>
<proteinExistence type="predicted"/>
<evidence type="ECO:0000256" key="1">
    <source>
        <dbReference type="SAM" id="MobiDB-lite"/>
    </source>
</evidence>
<dbReference type="EMBL" id="JAVHJO010000001">
    <property type="protein sequence ID" value="KAK6543403.1"/>
    <property type="molecule type" value="Genomic_DNA"/>
</dbReference>
<dbReference type="AlphaFoldDB" id="A0AAV9XN53"/>
<protein>
    <submittedName>
        <fullName evidence="2">Uncharacterized protein</fullName>
    </submittedName>
</protein>
<organism evidence="2 3">
    <name type="scientific">Orbilia ellipsospora</name>
    <dbReference type="NCBI Taxonomy" id="2528407"/>
    <lineage>
        <taxon>Eukaryota</taxon>
        <taxon>Fungi</taxon>
        <taxon>Dikarya</taxon>
        <taxon>Ascomycota</taxon>
        <taxon>Pezizomycotina</taxon>
        <taxon>Orbiliomycetes</taxon>
        <taxon>Orbiliales</taxon>
        <taxon>Orbiliaceae</taxon>
        <taxon>Orbilia</taxon>
    </lineage>
</organism>
<reference evidence="2 3" key="1">
    <citation type="submission" date="2019-10" db="EMBL/GenBank/DDBJ databases">
        <authorList>
            <person name="Palmer J.M."/>
        </authorList>
    </citation>
    <scope>NUCLEOTIDE SEQUENCE [LARGE SCALE GENOMIC DNA]</scope>
    <source>
        <strain evidence="2 3">TWF694</strain>
    </source>
</reference>
<gene>
    <name evidence="2" type="ORF">TWF694_000150</name>
</gene>
<sequence>MTRKEIPEIYKISKLEIIKLIEKAEPRVFNSPSKWYTLIESEFALRGAPRNAERTLRAKLLAGRVRVTFLEQAKVLRSKDSQSKNLVQQSMNAVQKSLYLVQQSMKSVQQSMNSVQQSMKSIRKSVDSQSMDSIQRSINRIQKAVDLIQEEDAFEEAKDARDGPGTVNASPRVGPGRKGKKWSKSHRSNCTSR</sequence>
<dbReference type="Proteomes" id="UP001365542">
    <property type="component" value="Unassembled WGS sequence"/>
</dbReference>
<name>A0AAV9XN53_9PEZI</name>